<accession>A0ABM4C770</accession>
<proteinExistence type="predicted"/>
<sequence>MIDVILDDQEIKSAINFKKSDSEDDSDAMQLFELPKRKVIRPLSSATKRKLKERHYYSETIHQCLKVICNWAAPFLIALFIVSTSLCLMFLLSGITSMKQELNLLQIRLKNADNIQSEFNIKNEQLRKEYSDKLFVVDQYKIAFNGLADKINTFTYKIDALNNSIIQTRASISSPLLNQVALIINDVDTLKTGMADTGSKIEQLTATSKAFDRSLAEYSSMLDMFKAEMFNLTASLDKLKSLSQIFLTTDTTSVEEKPATRKELRSALEALSQSQIDLIQNNTKFFEKELEILNKSCIDLVKNVFTVRSIDQQVFSSNNEDFTKLVTGKANFQAIDKFGLLLTQNSLKNLNIESKDDVSNKQSEDLIDLPKIQRENLPSTYSQSSIGLQKTREDSLDLPFTSFSLSKDEKPENPNEGQLFNEEHALKLLSEVVGEHSKLEDNEHTKLINTPI</sequence>
<dbReference type="RefSeq" id="XP_065657453.1">
    <property type="nucleotide sequence ID" value="XM_065801381.1"/>
</dbReference>
<keyword evidence="2" id="KW-0472">Membrane</keyword>
<feature type="transmembrane region" description="Helical" evidence="2">
    <location>
        <begin position="71"/>
        <end position="92"/>
    </location>
</feature>
<name>A0ABM4C770_HYDVU</name>
<keyword evidence="1" id="KW-0175">Coiled coil</keyword>
<evidence type="ECO:0000256" key="2">
    <source>
        <dbReference type="SAM" id="Phobius"/>
    </source>
</evidence>
<keyword evidence="2" id="KW-0812">Transmembrane</keyword>
<evidence type="ECO:0000313" key="4">
    <source>
        <dbReference type="RefSeq" id="XP_065657453.1"/>
    </source>
</evidence>
<evidence type="ECO:0000313" key="3">
    <source>
        <dbReference type="Proteomes" id="UP001652625"/>
    </source>
</evidence>
<organism evidence="3 4">
    <name type="scientific">Hydra vulgaris</name>
    <name type="common">Hydra</name>
    <name type="synonym">Hydra attenuata</name>
    <dbReference type="NCBI Taxonomy" id="6087"/>
    <lineage>
        <taxon>Eukaryota</taxon>
        <taxon>Metazoa</taxon>
        <taxon>Cnidaria</taxon>
        <taxon>Hydrozoa</taxon>
        <taxon>Hydroidolina</taxon>
        <taxon>Anthoathecata</taxon>
        <taxon>Aplanulata</taxon>
        <taxon>Hydridae</taxon>
        <taxon>Hydra</taxon>
    </lineage>
</organism>
<reference evidence="4" key="1">
    <citation type="submission" date="2025-08" db="UniProtKB">
        <authorList>
            <consortium name="RefSeq"/>
        </authorList>
    </citation>
    <scope>IDENTIFICATION</scope>
</reference>
<protein>
    <submittedName>
        <fullName evidence="4">Uncharacterized protein LOC136082354 isoform X2</fullName>
    </submittedName>
</protein>
<evidence type="ECO:0000256" key="1">
    <source>
        <dbReference type="SAM" id="Coils"/>
    </source>
</evidence>
<dbReference type="Proteomes" id="UP001652625">
    <property type="component" value="Chromosome 07"/>
</dbReference>
<keyword evidence="2" id="KW-1133">Transmembrane helix</keyword>
<gene>
    <name evidence="4" type="primary">LOC136082354</name>
</gene>
<feature type="coiled-coil region" evidence="1">
    <location>
        <begin position="95"/>
        <end position="129"/>
    </location>
</feature>
<dbReference type="GeneID" id="136082354"/>
<keyword evidence="3" id="KW-1185">Reference proteome</keyword>